<dbReference type="AlphaFoldDB" id="X1SHX0"/>
<proteinExistence type="predicted"/>
<accession>X1SHX0</accession>
<dbReference type="EMBL" id="BARW01004871">
    <property type="protein sequence ID" value="GAI67394.1"/>
    <property type="molecule type" value="Genomic_DNA"/>
</dbReference>
<evidence type="ECO:0000313" key="1">
    <source>
        <dbReference type="EMBL" id="GAI67394.1"/>
    </source>
</evidence>
<comment type="caution">
    <text evidence="1">The sequence shown here is derived from an EMBL/GenBank/DDBJ whole genome shotgun (WGS) entry which is preliminary data.</text>
</comment>
<protein>
    <submittedName>
        <fullName evidence="1">Uncharacterized protein</fullName>
    </submittedName>
</protein>
<reference evidence="1" key="1">
    <citation type="journal article" date="2014" name="Front. Microbiol.">
        <title>High frequency of phylogenetically diverse reductive dehalogenase-homologous genes in deep subseafloor sedimentary metagenomes.</title>
        <authorList>
            <person name="Kawai M."/>
            <person name="Futagami T."/>
            <person name="Toyoda A."/>
            <person name="Takaki Y."/>
            <person name="Nishi S."/>
            <person name="Hori S."/>
            <person name="Arai W."/>
            <person name="Tsubouchi T."/>
            <person name="Morono Y."/>
            <person name="Uchiyama I."/>
            <person name="Ito T."/>
            <person name="Fujiyama A."/>
            <person name="Inagaki F."/>
            <person name="Takami H."/>
        </authorList>
    </citation>
    <scope>NUCLEOTIDE SEQUENCE</scope>
    <source>
        <strain evidence="1">Expedition CK06-06</strain>
    </source>
</reference>
<name>X1SHX0_9ZZZZ</name>
<sequence length="99" mass="10346">NRNINDMAMLGDVELNVAGDGLGTYTLTPPVGYAYLVLSVTVGNGTRASSWTLSVNDGVNPGYLTWFGVLAQTNERFCLLHGNAGRAGPMILSKASAAV</sequence>
<feature type="non-terminal residue" evidence="1">
    <location>
        <position position="1"/>
    </location>
</feature>
<gene>
    <name evidence="1" type="ORF">S12H4_11052</name>
</gene>
<organism evidence="1">
    <name type="scientific">marine sediment metagenome</name>
    <dbReference type="NCBI Taxonomy" id="412755"/>
    <lineage>
        <taxon>unclassified sequences</taxon>
        <taxon>metagenomes</taxon>
        <taxon>ecological metagenomes</taxon>
    </lineage>
</organism>